<protein>
    <recommendedName>
        <fullName evidence="1">ARG and Rhodanese-Phosphatase-superfamily-associated domain-containing protein</fullName>
    </recommendedName>
</protein>
<dbReference type="Pfam" id="PF20208">
    <property type="entry name" value="ARPP-1"/>
    <property type="match status" value="1"/>
</dbReference>
<name>A0A382Q493_9ZZZZ</name>
<feature type="domain" description="ARG and Rhodanese-Phosphatase-superfamily-associated" evidence="1">
    <location>
        <begin position="29"/>
        <end position="244"/>
    </location>
</feature>
<proteinExistence type="predicted"/>
<feature type="non-terminal residue" evidence="2">
    <location>
        <position position="249"/>
    </location>
</feature>
<dbReference type="EMBL" id="UINC01111862">
    <property type="protein sequence ID" value="SVC80384.1"/>
    <property type="molecule type" value="Genomic_DNA"/>
</dbReference>
<organism evidence="2">
    <name type="scientific">marine metagenome</name>
    <dbReference type="NCBI Taxonomy" id="408172"/>
    <lineage>
        <taxon>unclassified sequences</taxon>
        <taxon>metagenomes</taxon>
        <taxon>ecological metagenomes</taxon>
    </lineage>
</organism>
<accession>A0A382Q493</accession>
<gene>
    <name evidence="2" type="ORF">METZ01_LOCUS333238</name>
</gene>
<evidence type="ECO:0000313" key="2">
    <source>
        <dbReference type="EMBL" id="SVC80384.1"/>
    </source>
</evidence>
<dbReference type="AlphaFoldDB" id="A0A382Q493"/>
<evidence type="ECO:0000259" key="1">
    <source>
        <dbReference type="Pfam" id="PF20208"/>
    </source>
</evidence>
<sequence>MATSLAETLQRTVDGLVIGPPLYDPTANLPNMVVYPLFPTAPLSTEPPHAITLAQGLRRGVRLSDTGVISQVHVDNPLSTTILVGESEILVGPTQLRSVQFSCLVPPGRRASLPVNCVEAGQPTVYKAEFTDSVACPWYLRAFKLEQLARHGENHQHRIWDRIKEYLQHTGTVSSTQDISAIYDQFGDDVDSLSQIFPLRAGQVGCICAVAQDLFVEIFGEPEVLEDRYENVLRSALVEAVAHPTREVT</sequence>
<dbReference type="InterPro" id="IPR046699">
    <property type="entry name" value="ARPP-1"/>
</dbReference>
<reference evidence="2" key="1">
    <citation type="submission" date="2018-05" db="EMBL/GenBank/DDBJ databases">
        <authorList>
            <person name="Lanie J.A."/>
            <person name="Ng W.-L."/>
            <person name="Kazmierczak K.M."/>
            <person name="Andrzejewski T.M."/>
            <person name="Davidsen T.M."/>
            <person name="Wayne K.J."/>
            <person name="Tettelin H."/>
            <person name="Glass J.I."/>
            <person name="Rusch D."/>
            <person name="Podicherti R."/>
            <person name="Tsui H.-C.T."/>
            <person name="Winkler M.E."/>
        </authorList>
    </citation>
    <scope>NUCLEOTIDE SEQUENCE</scope>
</reference>